<proteinExistence type="predicted"/>
<organism evidence="2 3">
    <name type="scientific">Phytophthora nicotianae P1976</name>
    <dbReference type="NCBI Taxonomy" id="1317066"/>
    <lineage>
        <taxon>Eukaryota</taxon>
        <taxon>Sar</taxon>
        <taxon>Stramenopiles</taxon>
        <taxon>Oomycota</taxon>
        <taxon>Peronosporomycetes</taxon>
        <taxon>Peronosporales</taxon>
        <taxon>Peronosporaceae</taxon>
        <taxon>Phytophthora</taxon>
    </lineage>
</organism>
<name>A0A080Z172_PHYNI</name>
<sequence>MPRESAKVATPTIRVASELGQRLLFAATLCWQQCCHAWLYNSHLRQNKLAHARLHRTRKARFRRPAVMMSPLWWSSHAWDSHPNDRPAVGRRSSTAQGSTAPLPG</sequence>
<reference evidence="2 3" key="1">
    <citation type="submission" date="2013-11" db="EMBL/GenBank/DDBJ databases">
        <title>The Genome Sequence of Phytophthora parasitica P1976.</title>
        <authorList>
            <consortium name="The Broad Institute Genomics Platform"/>
            <person name="Russ C."/>
            <person name="Tyler B."/>
            <person name="Panabieres F."/>
            <person name="Shan W."/>
            <person name="Tripathy S."/>
            <person name="Grunwald N."/>
            <person name="Machado M."/>
            <person name="Johnson C.S."/>
            <person name="Walker B."/>
            <person name="Young S."/>
            <person name="Zeng Q."/>
            <person name="Gargeya S."/>
            <person name="Fitzgerald M."/>
            <person name="Haas B."/>
            <person name="Abouelleil A."/>
            <person name="Allen A.W."/>
            <person name="Alvarado L."/>
            <person name="Arachchi H.M."/>
            <person name="Berlin A.M."/>
            <person name="Chapman S.B."/>
            <person name="Gainer-Dewar J."/>
            <person name="Goldberg J."/>
            <person name="Griggs A."/>
            <person name="Gujja S."/>
            <person name="Hansen M."/>
            <person name="Howarth C."/>
            <person name="Imamovic A."/>
            <person name="Ireland A."/>
            <person name="Larimer J."/>
            <person name="McCowan C."/>
            <person name="Murphy C."/>
            <person name="Pearson M."/>
            <person name="Poon T.W."/>
            <person name="Priest M."/>
            <person name="Roberts A."/>
            <person name="Saif S."/>
            <person name="Shea T."/>
            <person name="Sisk P."/>
            <person name="Sykes S."/>
            <person name="Wortman J."/>
            <person name="Nusbaum C."/>
            <person name="Birren B."/>
        </authorList>
    </citation>
    <scope>NUCLEOTIDE SEQUENCE [LARGE SCALE GENOMIC DNA]</scope>
    <source>
        <strain evidence="2 3">P1976</strain>
    </source>
</reference>
<dbReference type="Proteomes" id="UP000028582">
    <property type="component" value="Unassembled WGS sequence"/>
</dbReference>
<evidence type="ECO:0000313" key="2">
    <source>
        <dbReference type="EMBL" id="ETO60383.1"/>
    </source>
</evidence>
<gene>
    <name evidence="2" type="ORF">F444_21408</name>
</gene>
<accession>A0A080Z172</accession>
<feature type="compositionally biased region" description="Polar residues" evidence="1">
    <location>
        <begin position="92"/>
        <end position="105"/>
    </location>
</feature>
<feature type="region of interest" description="Disordered" evidence="1">
    <location>
        <begin position="83"/>
        <end position="105"/>
    </location>
</feature>
<comment type="caution">
    <text evidence="2">The sequence shown here is derived from an EMBL/GenBank/DDBJ whole genome shotgun (WGS) entry which is preliminary data.</text>
</comment>
<dbReference type="AlphaFoldDB" id="A0A080Z172"/>
<evidence type="ECO:0000256" key="1">
    <source>
        <dbReference type="SAM" id="MobiDB-lite"/>
    </source>
</evidence>
<dbReference type="EMBL" id="ANJA01003946">
    <property type="protein sequence ID" value="ETO60383.1"/>
    <property type="molecule type" value="Genomic_DNA"/>
</dbReference>
<protein>
    <submittedName>
        <fullName evidence="2">Uncharacterized protein</fullName>
    </submittedName>
</protein>
<evidence type="ECO:0000313" key="3">
    <source>
        <dbReference type="Proteomes" id="UP000028582"/>
    </source>
</evidence>